<evidence type="ECO:0000256" key="1">
    <source>
        <dbReference type="ARBA" id="ARBA00023015"/>
    </source>
</evidence>
<name>A0A0F4KSM1_9BIFI</name>
<accession>A0A0F4KSM1</accession>
<evidence type="ECO:0000256" key="3">
    <source>
        <dbReference type="ARBA" id="ARBA00023163"/>
    </source>
</evidence>
<evidence type="ECO:0000313" key="7">
    <source>
        <dbReference type="EMBL" id="PXY86758.1"/>
    </source>
</evidence>
<evidence type="ECO:0000259" key="4">
    <source>
        <dbReference type="PROSITE" id="PS50932"/>
    </source>
</evidence>
<comment type="caution">
    <text evidence="5">The sequence shown here is derived from an EMBL/GenBank/DDBJ whole genome shotgun (WGS) entry which is preliminary data.</text>
</comment>
<dbReference type="InterPro" id="IPR028082">
    <property type="entry name" value="Peripla_BP_I"/>
</dbReference>
<dbReference type="CDD" id="cd06267">
    <property type="entry name" value="PBP1_LacI_sugar_binding-like"/>
    <property type="match status" value="1"/>
</dbReference>
<dbReference type="GO" id="GO:0000976">
    <property type="term" value="F:transcription cis-regulatory region binding"/>
    <property type="evidence" value="ECO:0007669"/>
    <property type="project" value="TreeGrafter"/>
</dbReference>
<feature type="domain" description="HTH lacI-type" evidence="4">
    <location>
        <begin position="16"/>
        <end position="70"/>
    </location>
</feature>
<dbReference type="InterPro" id="IPR000843">
    <property type="entry name" value="HTH_LacI"/>
</dbReference>
<keyword evidence="2 6" id="KW-0238">DNA-binding</keyword>
<dbReference type="EMBL" id="JWME01000013">
    <property type="protein sequence ID" value="KJY49410.1"/>
    <property type="molecule type" value="Genomic_DNA"/>
</dbReference>
<dbReference type="Gene3D" id="3.40.50.2300">
    <property type="match status" value="2"/>
</dbReference>
<dbReference type="GO" id="GO:0003700">
    <property type="term" value="F:DNA-binding transcription factor activity"/>
    <property type="evidence" value="ECO:0007669"/>
    <property type="project" value="TreeGrafter"/>
</dbReference>
<evidence type="ECO:0000313" key="10">
    <source>
        <dbReference type="Proteomes" id="UP000436357"/>
    </source>
</evidence>
<dbReference type="Pfam" id="PF13377">
    <property type="entry name" value="Peripla_BP_3"/>
    <property type="match status" value="1"/>
</dbReference>
<dbReference type="PANTHER" id="PTHR30146">
    <property type="entry name" value="LACI-RELATED TRANSCRIPTIONAL REPRESSOR"/>
    <property type="match status" value="1"/>
</dbReference>
<keyword evidence="3" id="KW-0804">Transcription</keyword>
<gene>
    <name evidence="7" type="ORF">DKK74_08100</name>
    <name evidence="6" type="ORF">GKC41_03575</name>
    <name evidence="5" type="ORF">JF69_15070</name>
</gene>
<dbReference type="CDD" id="cd01392">
    <property type="entry name" value="HTH_LacI"/>
    <property type="match status" value="1"/>
</dbReference>
<evidence type="ECO:0000313" key="5">
    <source>
        <dbReference type="EMBL" id="KJY49410.1"/>
    </source>
</evidence>
<dbReference type="PANTHER" id="PTHR30146:SF109">
    <property type="entry name" value="HTH-TYPE TRANSCRIPTIONAL REGULATOR GALS"/>
    <property type="match status" value="1"/>
</dbReference>
<dbReference type="AlphaFoldDB" id="A0A0F4KSM1"/>
<dbReference type="SUPFAM" id="SSF53822">
    <property type="entry name" value="Periplasmic binding protein-like I"/>
    <property type="match status" value="1"/>
</dbReference>
<dbReference type="PATRIC" id="fig|1684.4.peg.1623"/>
<keyword evidence="1" id="KW-0805">Transcription regulation</keyword>
<dbReference type="EMBL" id="QGLK01000005">
    <property type="protein sequence ID" value="PXY86758.1"/>
    <property type="molecule type" value="Genomic_DNA"/>
</dbReference>
<reference evidence="6 10" key="3">
    <citation type="submission" date="2019-11" db="EMBL/GenBank/DDBJ databases">
        <title>Draft Genome Sequence of Plant Growth-Promoting Rhizosphere-Associated Bacteria.</title>
        <authorList>
            <person name="Vasilyev I.Y."/>
            <person name="Radchenko V."/>
            <person name="Ilnitskaya E.V."/>
        </authorList>
    </citation>
    <scope>NUCLEOTIDE SEQUENCE [LARGE SCALE GENOMIC DNA]</scope>
    <source>
        <strain evidence="6 10">VRA_9sq_n</strain>
    </source>
</reference>
<dbReference type="OrthoDB" id="37081at2"/>
<dbReference type="SMART" id="SM00354">
    <property type="entry name" value="HTH_LACI"/>
    <property type="match status" value="1"/>
</dbReference>
<dbReference type="Gene3D" id="1.10.260.40">
    <property type="entry name" value="lambda repressor-like DNA-binding domains"/>
    <property type="match status" value="1"/>
</dbReference>
<dbReference type="InterPro" id="IPR010982">
    <property type="entry name" value="Lambda_DNA-bd_dom_sf"/>
</dbReference>
<dbReference type="SUPFAM" id="SSF47413">
    <property type="entry name" value="lambda repressor-like DNA-binding domains"/>
    <property type="match status" value="1"/>
</dbReference>
<proteinExistence type="predicted"/>
<dbReference type="Proteomes" id="UP000248128">
    <property type="component" value="Unassembled WGS sequence"/>
</dbReference>
<evidence type="ECO:0000313" key="6">
    <source>
        <dbReference type="EMBL" id="MSD90739.1"/>
    </source>
</evidence>
<dbReference type="PROSITE" id="PS50932">
    <property type="entry name" value="HTH_LACI_2"/>
    <property type="match status" value="1"/>
</dbReference>
<sequence>MSSAQDAAVPSGRGKVGVADIAQKAGVSLGTVSNYLNYPDRVSQTLKERISAAIDELGYVPRPARGAAALTGQSTIGIIMTDIEHSLFTSVFEGAQEICEDKDMQLIGTNAYSDSKRQTSLLKLFYSLGVKGVILCSVVDCTADLEWAASVKLPVVLVDHVEPSSKTKNCSVLENNLAVGQMATRHLLEAGCQHIAFVSHSFDYQSIYDRYTGVQRAMREQSQAKLSIIDSHGIMIEDGYEVGCEISQLPPTTVPDGIIAGTDVLGVGIINALQEKHRYRVPDDIKIIGTEGARTGNYPKVPLSVVAAPGVDMGRKAAALLMDEFSNSRHVHGSVLIEPILVERDSSRAA</sequence>
<protein>
    <submittedName>
        <fullName evidence="5 6">Transcriptional regulator</fullName>
    </submittedName>
    <submittedName>
        <fullName evidence="7">LacI family transcriptional regulator</fullName>
    </submittedName>
</protein>
<evidence type="ECO:0000256" key="2">
    <source>
        <dbReference type="ARBA" id="ARBA00023125"/>
    </source>
</evidence>
<dbReference type="InterPro" id="IPR046335">
    <property type="entry name" value="LacI/GalR-like_sensor"/>
</dbReference>
<organism evidence="5 8">
    <name type="scientific">Bifidobacterium asteroides</name>
    <dbReference type="NCBI Taxonomy" id="1684"/>
    <lineage>
        <taxon>Bacteria</taxon>
        <taxon>Bacillati</taxon>
        <taxon>Actinomycetota</taxon>
        <taxon>Actinomycetes</taxon>
        <taxon>Bifidobacteriales</taxon>
        <taxon>Bifidobacteriaceae</taxon>
        <taxon>Bifidobacterium</taxon>
    </lineage>
</organism>
<dbReference type="Proteomes" id="UP000033648">
    <property type="component" value="Unassembled WGS sequence"/>
</dbReference>
<dbReference type="Proteomes" id="UP000436357">
    <property type="component" value="Unassembled WGS sequence"/>
</dbReference>
<reference evidence="7 9" key="2">
    <citation type="submission" date="2018-05" db="EMBL/GenBank/DDBJ databases">
        <title>Reference genomes for bee gut microbiota database.</title>
        <authorList>
            <person name="Ellegaard K.M."/>
        </authorList>
    </citation>
    <scope>NUCLEOTIDE SEQUENCE [LARGE SCALE GENOMIC DNA]</scope>
    <source>
        <strain evidence="7 9">ESL0199</strain>
    </source>
</reference>
<reference evidence="5 8" key="1">
    <citation type="submission" date="2014-12" db="EMBL/GenBank/DDBJ databases">
        <title>Comparative genomics of the lactic acid bacteria isolated from the honey bee gut.</title>
        <authorList>
            <person name="Ellegaard K.M."/>
            <person name="Tamarit D."/>
            <person name="Javelind E."/>
            <person name="Olofsson T."/>
            <person name="Andersson S.G."/>
            <person name="Vasquez A."/>
        </authorList>
    </citation>
    <scope>NUCLEOTIDE SEQUENCE [LARGE SCALE GENOMIC DNA]</scope>
    <source>
        <strain evidence="5 8">Bin2</strain>
    </source>
</reference>
<dbReference type="Pfam" id="PF00356">
    <property type="entry name" value="LacI"/>
    <property type="match status" value="1"/>
</dbReference>
<dbReference type="RefSeq" id="WP_045924975.1">
    <property type="nucleotide sequence ID" value="NZ_QGLK01000005.1"/>
</dbReference>
<dbReference type="EMBL" id="WKKW01000001">
    <property type="protein sequence ID" value="MSD90739.1"/>
    <property type="molecule type" value="Genomic_DNA"/>
</dbReference>
<evidence type="ECO:0000313" key="9">
    <source>
        <dbReference type="Proteomes" id="UP000248128"/>
    </source>
</evidence>
<dbReference type="PROSITE" id="PS00356">
    <property type="entry name" value="HTH_LACI_1"/>
    <property type="match status" value="1"/>
</dbReference>
<evidence type="ECO:0000313" key="8">
    <source>
        <dbReference type="Proteomes" id="UP000033648"/>
    </source>
</evidence>